<dbReference type="EMBL" id="QJKB01000014">
    <property type="protein sequence ID" value="PXX37910.1"/>
    <property type="molecule type" value="Genomic_DNA"/>
</dbReference>
<accession>A0A318ITH4</accession>
<reference evidence="1 2" key="1">
    <citation type="submission" date="2018-05" db="EMBL/GenBank/DDBJ databases">
        <title>Genomic Encyclopedia of Type Strains, Phase IV (KMG-IV): sequencing the most valuable type-strain genomes for metagenomic binning, comparative biology and taxonomic classification.</title>
        <authorList>
            <person name="Goeker M."/>
        </authorList>
    </citation>
    <scope>NUCLEOTIDE SEQUENCE [LARGE SCALE GENOMIC DNA]</scope>
    <source>
        <strain evidence="1 2">DSM 19792</strain>
    </source>
</reference>
<evidence type="ECO:0000313" key="1">
    <source>
        <dbReference type="EMBL" id="PXX37910.1"/>
    </source>
</evidence>
<keyword evidence="2" id="KW-1185">Reference proteome</keyword>
<evidence type="ECO:0000313" key="2">
    <source>
        <dbReference type="Proteomes" id="UP000247792"/>
    </source>
</evidence>
<sequence>MEITGTDYTYFANIDPVEIELAFVRKIKKFWPQPVIEVCERDDDGVEIFFAKDAEMDFGFATSGYSLNEDGEGCFMFYCRKFPLLQCEALLGNVAAPDEIKDIDNYSSTLVLNNIWEYTLVLPGLREKSDFSMRIHQSFVGLLAPA</sequence>
<gene>
    <name evidence="1" type="ORF">DFR42_11470</name>
</gene>
<comment type="caution">
    <text evidence="1">The sequence shown here is derived from an EMBL/GenBank/DDBJ whole genome shotgun (WGS) entry which is preliminary data.</text>
</comment>
<dbReference type="Proteomes" id="UP000247792">
    <property type="component" value="Unassembled WGS sequence"/>
</dbReference>
<dbReference type="AlphaFoldDB" id="A0A318ITH4"/>
<proteinExistence type="predicted"/>
<protein>
    <submittedName>
        <fullName evidence="1">Uncharacterized protein</fullName>
    </submittedName>
</protein>
<organism evidence="1 2">
    <name type="scientific">Undibacterium pigrum</name>
    <dbReference type="NCBI Taxonomy" id="401470"/>
    <lineage>
        <taxon>Bacteria</taxon>
        <taxon>Pseudomonadati</taxon>
        <taxon>Pseudomonadota</taxon>
        <taxon>Betaproteobacteria</taxon>
        <taxon>Burkholderiales</taxon>
        <taxon>Oxalobacteraceae</taxon>
        <taxon>Undibacterium</taxon>
    </lineage>
</organism>
<name>A0A318ITH4_9BURK</name>